<keyword evidence="1" id="KW-0472">Membrane</keyword>
<reference evidence="2" key="1">
    <citation type="submission" date="2019-03" db="EMBL/GenBank/DDBJ databases">
        <title>Single cell metagenomics reveals metabolic interactions within the superorganism composed of flagellate Streblomastix strix and complex community of Bacteroidetes bacteria on its surface.</title>
        <authorList>
            <person name="Treitli S.C."/>
            <person name="Kolisko M."/>
            <person name="Husnik F."/>
            <person name="Keeling P."/>
            <person name="Hampl V."/>
        </authorList>
    </citation>
    <scope>NUCLEOTIDE SEQUENCE</scope>
    <source>
        <strain evidence="2">STM</strain>
    </source>
</reference>
<evidence type="ECO:0000313" key="2">
    <source>
        <dbReference type="EMBL" id="KAA6314126.1"/>
    </source>
</evidence>
<protein>
    <submittedName>
        <fullName evidence="2">Uncharacterized protein</fullName>
    </submittedName>
</protein>
<organism evidence="2">
    <name type="scientific">termite gut metagenome</name>
    <dbReference type="NCBI Taxonomy" id="433724"/>
    <lineage>
        <taxon>unclassified sequences</taxon>
        <taxon>metagenomes</taxon>
        <taxon>organismal metagenomes</taxon>
    </lineage>
</organism>
<dbReference type="EMBL" id="SNRY01005779">
    <property type="protein sequence ID" value="KAA6314126.1"/>
    <property type="molecule type" value="Genomic_DNA"/>
</dbReference>
<name>A0A5J4PWU5_9ZZZZ</name>
<proteinExistence type="predicted"/>
<feature type="transmembrane region" description="Helical" evidence="1">
    <location>
        <begin position="6"/>
        <end position="26"/>
    </location>
</feature>
<sequence>WGEWYRVIAFFCVKQVVLYVFLVEFAQVSSEKTVKTGVLFSLQISESSY</sequence>
<feature type="non-terminal residue" evidence="2">
    <location>
        <position position="1"/>
    </location>
</feature>
<dbReference type="AlphaFoldDB" id="A0A5J4PWU5"/>
<evidence type="ECO:0000256" key="1">
    <source>
        <dbReference type="SAM" id="Phobius"/>
    </source>
</evidence>
<accession>A0A5J4PWU5</accession>
<keyword evidence="1" id="KW-0812">Transmembrane</keyword>
<gene>
    <name evidence="2" type="ORF">EZS27_035211</name>
</gene>
<keyword evidence="1" id="KW-1133">Transmembrane helix</keyword>
<comment type="caution">
    <text evidence="2">The sequence shown here is derived from an EMBL/GenBank/DDBJ whole genome shotgun (WGS) entry which is preliminary data.</text>
</comment>